<dbReference type="GO" id="GO:0004190">
    <property type="term" value="F:aspartic-type endopeptidase activity"/>
    <property type="evidence" value="ECO:0007669"/>
    <property type="project" value="UniProtKB-EC"/>
</dbReference>
<keyword evidence="4" id="KW-1185">Reference proteome</keyword>
<dbReference type="EMBL" id="CP124535">
    <property type="protein sequence ID" value="WGV17639.1"/>
    <property type="molecule type" value="Genomic_DNA"/>
</dbReference>
<name>A0ABY8Q9S5_9RHOB</name>
<evidence type="ECO:0000259" key="2">
    <source>
        <dbReference type="Pfam" id="PF01478"/>
    </source>
</evidence>
<feature type="transmembrane region" description="Helical" evidence="1">
    <location>
        <begin position="64"/>
        <end position="84"/>
    </location>
</feature>
<sequence>MLVSDLPPLWTALLFLVPVLPISIWVAWSDMKFMKIPNTAVLTMAAAYALVGLIALPFDLYLWGYALGAITLVVGFLLSTARMVGAGDAKFAAAMAPFFTGSSPAFVFTLFGGCLLAAFAAHRILRAIPAMRRATPDWVSWTHRKFPMGLALGGTVTFYFLLSLLNSA</sequence>
<protein>
    <submittedName>
        <fullName evidence="3">Prepilin peptidase</fullName>
        <ecNumber evidence="3">3.4.23.43</ecNumber>
    </submittedName>
</protein>
<dbReference type="Gene3D" id="1.20.120.1220">
    <property type="match status" value="1"/>
</dbReference>
<keyword evidence="3" id="KW-0378">Hydrolase</keyword>
<keyword evidence="1" id="KW-0472">Membrane</keyword>
<keyword evidence="1" id="KW-1133">Transmembrane helix</keyword>
<dbReference type="EC" id="3.4.23.43" evidence="3"/>
<organism evidence="3 4">
    <name type="scientific">Fuscovulum ytuae</name>
    <dbReference type="NCBI Taxonomy" id="3042299"/>
    <lineage>
        <taxon>Bacteria</taxon>
        <taxon>Pseudomonadati</taxon>
        <taxon>Pseudomonadota</taxon>
        <taxon>Alphaproteobacteria</taxon>
        <taxon>Rhodobacterales</taxon>
        <taxon>Paracoccaceae</taxon>
        <taxon>Fuscovulum</taxon>
    </lineage>
</organism>
<dbReference type="Pfam" id="PF01478">
    <property type="entry name" value="Peptidase_A24"/>
    <property type="match status" value="1"/>
</dbReference>
<feature type="transmembrane region" description="Helical" evidence="1">
    <location>
        <begin position="40"/>
        <end position="58"/>
    </location>
</feature>
<feature type="transmembrane region" description="Helical" evidence="1">
    <location>
        <begin position="145"/>
        <end position="165"/>
    </location>
</feature>
<dbReference type="Proteomes" id="UP001230978">
    <property type="component" value="Chromosome"/>
</dbReference>
<evidence type="ECO:0000313" key="3">
    <source>
        <dbReference type="EMBL" id="WGV17639.1"/>
    </source>
</evidence>
<dbReference type="InterPro" id="IPR000045">
    <property type="entry name" value="Prepilin_IV_endopep_pep"/>
</dbReference>
<accession>A0ABY8Q9S5</accession>
<reference evidence="3 4" key="1">
    <citation type="submission" date="2023-04" db="EMBL/GenBank/DDBJ databases">
        <title>YMD61, complete Genome.</title>
        <authorList>
            <person name="Zhang J."/>
        </authorList>
    </citation>
    <scope>NUCLEOTIDE SEQUENCE [LARGE SCALE GENOMIC DNA]</scope>
    <source>
        <strain evidence="3 4">YMD61</strain>
    </source>
</reference>
<evidence type="ECO:0000256" key="1">
    <source>
        <dbReference type="SAM" id="Phobius"/>
    </source>
</evidence>
<feature type="transmembrane region" description="Helical" evidence="1">
    <location>
        <begin position="105"/>
        <end position="125"/>
    </location>
</feature>
<dbReference type="RefSeq" id="WP_281469087.1">
    <property type="nucleotide sequence ID" value="NZ_CP124535.1"/>
</dbReference>
<proteinExistence type="predicted"/>
<gene>
    <name evidence="3" type="ORF">QF092_07600</name>
</gene>
<feature type="domain" description="Prepilin type IV endopeptidase peptidase" evidence="2">
    <location>
        <begin position="22"/>
        <end position="119"/>
    </location>
</feature>
<keyword evidence="1" id="KW-0812">Transmembrane</keyword>
<evidence type="ECO:0000313" key="4">
    <source>
        <dbReference type="Proteomes" id="UP001230978"/>
    </source>
</evidence>
<feature type="transmembrane region" description="Helical" evidence="1">
    <location>
        <begin position="6"/>
        <end position="28"/>
    </location>
</feature>